<reference evidence="2 3" key="1">
    <citation type="submission" date="2020-07" db="EMBL/GenBank/DDBJ databases">
        <title>Electron transfer.</title>
        <authorList>
            <person name="Huang L."/>
            <person name="Liu X."/>
            <person name="Zhou S."/>
        </authorList>
    </citation>
    <scope>NUCLEOTIDE SEQUENCE [LARGE SCALE GENOMIC DNA]</scope>
    <source>
        <strain evidence="2 3">Lx1</strain>
    </source>
</reference>
<name>A0A7D7A4E6_9CLOT</name>
<gene>
    <name evidence="2" type="ORF">HZF06_01365</name>
</gene>
<keyword evidence="1" id="KW-1133">Transmembrane helix</keyword>
<organism evidence="2 3">
    <name type="scientific">Clostridium intestinale</name>
    <dbReference type="NCBI Taxonomy" id="36845"/>
    <lineage>
        <taxon>Bacteria</taxon>
        <taxon>Bacillati</taxon>
        <taxon>Bacillota</taxon>
        <taxon>Clostridia</taxon>
        <taxon>Eubacteriales</taxon>
        <taxon>Clostridiaceae</taxon>
        <taxon>Clostridium</taxon>
    </lineage>
</organism>
<feature type="transmembrane region" description="Helical" evidence="1">
    <location>
        <begin position="36"/>
        <end position="56"/>
    </location>
</feature>
<keyword evidence="1" id="KW-0472">Membrane</keyword>
<feature type="transmembrane region" description="Helical" evidence="1">
    <location>
        <begin position="9"/>
        <end position="30"/>
    </location>
</feature>
<keyword evidence="1" id="KW-0812">Transmembrane</keyword>
<dbReference type="Proteomes" id="UP000512286">
    <property type="component" value="Chromosome"/>
</dbReference>
<feature type="transmembrane region" description="Helical" evidence="1">
    <location>
        <begin position="97"/>
        <end position="115"/>
    </location>
</feature>
<proteinExistence type="predicted"/>
<evidence type="ECO:0000313" key="2">
    <source>
        <dbReference type="EMBL" id="QLY80260.1"/>
    </source>
</evidence>
<feature type="transmembrane region" description="Helical" evidence="1">
    <location>
        <begin position="68"/>
        <end position="91"/>
    </location>
</feature>
<sequence>MKQVIYKYLVYIVYFLGIGMTSSGIVLMPFNALRYSIILCIGLGLFLTGSIFNEVVINKQHLSLAETVKLVILSLTLAIGIGMISGGIAHFKESPLYVTYLIPMGIVISFISFVIKNNFQISKKERVILFLGVIILAIIIYIILSISAANMSMDMTPGGDIFKGGH</sequence>
<evidence type="ECO:0000256" key="1">
    <source>
        <dbReference type="SAM" id="Phobius"/>
    </source>
</evidence>
<accession>A0A7D7A4E6</accession>
<dbReference type="KEGG" id="cint:HZF06_01365"/>
<dbReference type="RefSeq" id="WP_181602128.1">
    <property type="nucleotide sequence ID" value="NZ_CP059378.1"/>
</dbReference>
<dbReference type="AlphaFoldDB" id="A0A7D7A4E6"/>
<protein>
    <submittedName>
        <fullName evidence="2">Uncharacterized protein</fullName>
    </submittedName>
</protein>
<evidence type="ECO:0000313" key="3">
    <source>
        <dbReference type="Proteomes" id="UP000512286"/>
    </source>
</evidence>
<dbReference type="EMBL" id="CP059378">
    <property type="protein sequence ID" value="QLY80260.1"/>
    <property type="molecule type" value="Genomic_DNA"/>
</dbReference>
<feature type="transmembrane region" description="Helical" evidence="1">
    <location>
        <begin position="127"/>
        <end position="149"/>
    </location>
</feature>